<protein>
    <submittedName>
        <fullName evidence="4">Uncharacterized protein</fullName>
    </submittedName>
</protein>
<feature type="compositionally biased region" description="Polar residues" evidence="1">
    <location>
        <begin position="208"/>
        <end position="219"/>
    </location>
</feature>
<evidence type="ECO:0000313" key="4">
    <source>
        <dbReference type="EMBL" id="KAL0062828.1"/>
    </source>
</evidence>
<feature type="compositionally biased region" description="Polar residues" evidence="1">
    <location>
        <begin position="228"/>
        <end position="245"/>
    </location>
</feature>
<organism evidence="4 5">
    <name type="scientific">Marasmius tenuissimus</name>
    <dbReference type="NCBI Taxonomy" id="585030"/>
    <lineage>
        <taxon>Eukaryota</taxon>
        <taxon>Fungi</taxon>
        <taxon>Dikarya</taxon>
        <taxon>Basidiomycota</taxon>
        <taxon>Agaricomycotina</taxon>
        <taxon>Agaricomycetes</taxon>
        <taxon>Agaricomycetidae</taxon>
        <taxon>Agaricales</taxon>
        <taxon>Marasmiineae</taxon>
        <taxon>Marasmiaceae</taxon>
        <taxon>Marasmius</taxon>
    </lineage>
</organism>
<feature type="region of interest" description="Disordered" evidence="1">
    <location>
        <begin position="353"/>
        <end position="379"/>
    </location>
</feature>
<feature type="compositionally biased region" description="Low complexity" evidence="1">
    <location>
        <begin position="136"/>
        <end position="154"/>
    </location>
</feature>
<feature type="compositionally biased region" description="Low complexity" evidence="1">
    <location>
        <begin position="363"/>
        <end position="372"/>
    </location>
</feature>
<feature type="signal peptide" evidence="3">
    <location>
        <begin position="1"/>
        <end position="21"/>
    </location>
</feature>
<keyword evidence="3" id="KW-0732">Signal</keyword>
<name>A0ABR2ZN40_9AGAR</name>
<feature type="compositionally biased region" description="Low complexity" evidence="1">
    <location>
        <begin position="254"/>
        <end position="269"/>
    </location>
</feature>
<feature type="compositionally biased region" description="Polar residues" evidence="1">
    <location>
        <begin position="159"/>
        <end position="172"/>
    </location>
</feature>
<evidence type="ECO:0000256" key="2">
    <source>
        <dbReference type="SAM" id="Phobius"/>
    </source>
</evidence>
<comment type="caution">
    <text evidence="4">The sequence shown here is derived from an EMBL/GenBank/DDBJ whole genome shotgun (WGS) entry which is preliminary data.</text>
</comment>
<dbReference type="EMBL" id="JBBXMP010000095">
    <property type="protein sequence ID" value="KAL0062828.1"/>
    <property type="molecule type" value="Genomic_DNA"/>
</dbReference>
<evidence type="ECO:0000256" key="3">
    <source>
        <dbReference type="SAM" id="SignalP"/>
    </source>
</evidence>
<feature type="compositionally biased region" description="Low complexity" evidence="1">
    <location>
        <begin position="173"/>
        <end position="207"/>
    </location>
</feature>
<keyword evidence="2" id="KW-0812">Transmembrane</keyword>
<feature type="chain" id="PRO_5046066957" evidence="3">
    <location>
        <begin position="22"/>
        <end position="494"/>
    </location>
</feature>
<keyword evidence="5" id="KW-1185">Reference proteome</keyword>
<keyword evidence="2" id="KW-1133">Transmembrane helix</keyword>
<feature type="region of interest" description="Disordered" evidence="1">
    <location>
        <begin position="112"/>
        <end position="272"/>
    </location>
</feature>
<accession>A0ABR2ZN40</accession>
<feature type="transmembrane region" description="Helical" evidence="2">
    <location>
        <begin position="277"/>
        <end position="300"/>
    </location>
</feature>
<evidence type="ECO:0000256" key="1">
    <source>
        <dbReference type="SAM" id="MobiDB-lite"/>
    </source>
</evidence>
<keyword evidence="2" id="KW-0472">Membrane</keyword>
<proteinExistence type="predicted"/>
<evidence type="ECO:0000313" key="5">
    <source>
        <dbReference type="Proteomes" id="UP001437256"/>
    </source>
</evidence>
<sequence length="494" mass="53020">MRICRPLVLIVGLLVIELVDCFSIEGIPGQVTQQQVVTFTWFWKPNDPTKILLAKTHIDIGIVDPSIVITTTVETQGLLSLNFINVGTNSIVGYDLDHVSYDSIVKQVKPPPSPFFNDGPQITVFEAGSTPPPPKTTGLSPPSGSPTGKPTQTGPEPPRNTSSIRTLTTASPATLTGTGADAATDAGTGIVTGPPSVSPTSNTPSGSASSNRGSPTIGRSGTGRLSMPDTSSLPNGGGRSSTASGTPPADEGRPGSPQSSNPPSGGVPPDSKRHMSIGTIIGAILGTLAFIVLLLFLFCCRRRIRQRNWRPVRPGTFYGEKMIKRREEDQIERKGIADRRASNSGLLSAATSAPHIAGEVDDSTSTVSGASSSRRDSEATFERPDYTIYTISEVGSSEVDATSTIEPTSTEIAHEYITPRTDRQMEIERKIFELQGQIIRLSDRSKSSEIVPSTPISIDLEMLKLREKVVRLRELQDEEWAREVTDEVPFEMLD</sequence>
<reference evidence="4 5" key="1">
    <citation type="submission" date="2024-05" db="EMBL/GenBank/DDBJ databases">
        <title>A draft genome resource for the thread blight pathogen Marasmius tenuissimus strain MS-2.</title>
        <authorList>
            <person name="Yulfo-Soto G.E."/>
            <person name="Baruah I.K."/>
            <person name="Amoako-Attah I."/>
            <person name="Bukari Y."/>
            <person name="Meinhardt L.W."/>
            <person name="Bailey B.A."/>
            <person name="Cohen S.P."/>
        </authorList>
    </citation>
    <scope>NUCLEOTIDE SEQUENCE [LARGE SCALE GENOMIC DNA]</scope>
    <source>
        <strain evidence="4 5">MS-2</strain>
    </source>
</reference>
<gene>
    <name evidence="4" type="ORF">AAF712_010283</name>
</gene>
<dbReference type="Proteomes" id="UP001437256">
    <property type="component" value="Unassembled WGS sequence"/>
</dbReference>